<organism evidence="1 2">
    <name type="scientific">Syphacia muris</name>
    <dbReference type="NCBI Taxonomy" id="451379"/>
    <lineage>
        <taxon>Eukaryota</taxon>
        <taxon>Metazoa</taxon>
        <taxon>Ecdysozoa</taxon>
        <taxon>Nematoda</taxon>
        <taxon>Chromadorea</taxon>
        <taxon>Rhabditida</taxon>
        <taxon>Spirurina</taxon>
        <taxon>Oxyuridomorpha</taxon>
        <taxon>Oxyuroidea</taxon>
        <taxon>Oxyuridae</taxon>
        <taxon>Syphacia</taxon>
    </lineage>
</organism>
<dbReference type="AlphaFoldDB" id="A0A0N5ARK6"/>
<evidence type="ECO:0000313" key="1">
    <source>
        <dbReference type="Proteomes" id="UP000046393"/>
    </source>
</evidence>
<evidence type="ECO:0000313" key="2">
    <source>
        <dbReference type="WBParaSite" id="SMUV_0000735801-mRNA-1"/>
    </source>
</evidence>
<protein>
    <submittedName>
        <fullName evidence="2">DUF2141 domain-containing protein</fullName>
    </submittedName>
</protein>
<proteinExistence type="predicted"/>
<name>A0A0N5ARK6_9BILA</name>
<keyword evidence="1" id="KW-1185">Reference proteome</keyword>
<dbReference type="WBParaSite" id="SMUV_0000735801-mRNA-1">
    <property type="protein sequence ID" value="SMUV_0000735801-mRNA-1"/>
    <property type="gene ID" value="SMUV_0000735801"/>
</dbReference>
<dbReference type="STRING" id="451379.A0A0N5ARK6"/>
<accession>A0A0N5ARK6</accession>
<dbReference type="Proteomes" id="UP000046393">
    <property type="component" value="Unplaced"/>
</dbReference>
<sequence>MISCASATIYTDHITDIEVNPREISLITAKVGPVNTLRIKIDLVDLRDGRNITVYNLSGPILQFSRGRYSMIVGPDRWYGIVFQSENVYESDRYQHVEEKLVRTPPDRQISPRLGVKVLFENDDEHIENVILQAKWIDKETRLVQL</sequence>
<reference evidence="2" key="1">
    <citation type="submission" date="2016-04" db="UniProtKB">
        <authorList>
            <consortium name="WormBaseParasite"/>
        </authorList>
    </citation>
    <scope>IDENTIFICATION</scope>
</reference>